<evidence type="ECO:0000313" key="11">
    <source>
        <dbReference type="Proteomes" id="UP000177876"/>
    </source>
</evidence>
<feature type="transmembrane region" description="Helical" evidence="9">
    <location>
        <begin position="140"/>
        <end position="158"/>
    </location>
</feature>
<protein>
    <recommendedName>
        <fullName evidence="12">Branched-chain amino acid ABC transporter permease</fullName>
    </recommendedName>
</protein>
<keyword evidence="2" id="KW-0813">Transport</keyword>
<feature type="transmembrane region" description="Helical" evidence="9">
    <location>
        <begin position="49"/>
        <end position="78"/>
    </location>
</feature>
<evidence type="ECO:0000256" key="2">
    <source>
        <dbReference type="ARBA" id="ARBA00022448"/>
    </source>
</evidence>
<dbReference type="GO" id="GO:0006865">
    <property type="term" value="P:amino acid transport"/>
    <property type="evidence" value="ECO:0007669"/>
    <property type="project" value="UniProtKB-KW"/>
</dbReference>
<evidence type="ECO:0000256" key="1">
    <source>
        <dbReference type="ARBA" id="ARBA00004651"/>
    </source>
</evidence>
<feature type="transmembrane region" description="Helical" evidence="9">
    <location>
        <begin position="222"/>
        <end position="246"/>
    </location>
</feature>
<feature type="transmembrane region" description="Helical" evidence="9">
    <location>
        <begin position="189"/>
        <end position="210"/>
    </location>
</feature>
<dbReference type="InterPro" id="IPR052157">
    <property type="entry name" value="BCAA_transport_permease"/>
</dbReference>
<evidence type="ECO:0000313" key="10">
    <source>
        <dbReference type="EMBL" id="OFW55980.1"/>
    </source>
</evidence>
<keyword evidence="6 9" id="KW-1133">Transmembrane helix</keyword>
<dbReference type="Proteomes" id="UP000177876">
    <property type="component" value="Unassembled WGS sequence"/>
</dbReference>
<gene>
    <name evidence="10" type="ORF">A2Y75_04495</name>
</gene>
<dbReference type="GO" id="GO:0022857">
    <property type="term" value="F:transmembrane transporter activity"/>
    <property type="evidence" value="ECO:0007669"/>
    <property type="project" value="InterPro"/>
</dbReference>
<dbReference type="STRING" id="1797197.A2Y75_04495"/>
<name>A0A1F2WGM6_9ACTN</name>
<evidence type="ECO:0000256" key="8">
    <source>
        <dbReference type="ARBA" id="ARBA00037998"/>
    </source>
</evidence>
<feature type="transmembrane region" description="Helical" evidence="9">
    <location>
        <begin position="7"/>
        <end position="29"/>
    </location>
</feature>
<keyword evidence="4 9" id="KW-0812">Transmembrane</keyword>
<feature type="transmembrane region" description="Helical" evidence="9">
    <location>
        <begin position="90"/>
        <end position="114"/>
    </location>
</feature>
<feature type="transmembrane region" description="Helical" evidence="9">
    <location>
        <begin position="253"/>
        <end position="280"/>
    </location>
</feature>
<proteinExistence type="inferred from homology"/>
<comment type="subcellular location">
    <subcellularLocation>
        <location evidence="1">Cell membrane</location>
        <topology evidence="1">Multi-pass membrane protein</topology>
    </subcellularLocation>
</comment>
<dbReference type="AlphaFoldDB" id="A0A1F2WGM6"/>
<keyword evidence="3" id="KW-1003">Cell membrane</keyword>
<keyword evidence="5" id="KW-0029">Amino-acid transport</keyword>
<evidence type="ECO:0008006" key="12">
    <source>
        <dbReference type="Google" id="ProtNLM"/>
    </source>
</evidence>
<evidence type="ECO:0000256" key="4">
    <source>
        <dbReference type="ARBA" id="ARBA00022692"/>
    </source>
</evidence>
<evidence type="ECO:0000256" key="3">
    <source>
        <dbReference type="ARBA" id="ARBA00022475"/>
    </source>
</evidence>
<dbReference type="InterPro" id="IPR001851">
    <property type="entry name" value="ABC_transp_permease"/>
</dbReference>
<dbReference type="CDD" id="cd06582">
    <property type="entry name" value="TM_PBP1_LivH_like"/>
    <property type="match status" value="1"/>
</dbReference>
<dbReference type="PANTHER" id="PTHR11795:SF450">
    <property type="entry name" value="ABC TRANSPORTER PERMEASE PROTEIN"/>
    <property type="match status" value="1"/>
</dbReference>
<evidence type="ECO:0000256" key="9">
    <source>
        <dbReference type="SAM" id="Phobius"/>
    </source>
</evidence>
<sequence>MGNCPQYLANGLANGCIYILLAMGFNIIFNSTGIINFAQGEFAMFGGLFAYTFSSALGLPLFIAVILAILITAAIGGVMERAVIHPLRHANVIAAIIATIGASIFFKAIGFLFWPNEAYKVLDFTTGNLSLPRVTVSRQFLWVFGLTILSVTLVYFFFNKTKAGKAMRACSINRQAASLVGINVSRMSLYAFILAAALGALAGLINAPFAKYSIGLFLGVKGFTAAVVGGLGNTFGAVAGGLALGLSEELITGFLTIVLGVSTGYQEAVAAILLILVLLLRPQGILGKGIVEKV</sequence>
<reference evidence="10 11" key="1">
    <citation type="journal article" date="2016" name="Nat. Commun.">
        <title>Thousands of microbial genomes shed light on interconnected biogeochemical processes in an aquifer system.</title>
        <authorList>
            <person name="Anantharaman K."/>
            <person name="Brown C.T."/>
            <person name="Hug L.A."/>
            <person name="Sharon I."/>
            <person name="Castelle C.J."/>
            <person name="Probst A.J."/>
            <person name="Thomas B.C."/>
            <person name="Singh A."/>
            <person name="Wilkins M.J."/>
            <person name="Karaoz U."/>
            <person name="Brodie E.L."/>
            <person name="Williams K.H."/>
            <person name="Hubbard S.S."/>
            <person name="Banfield J.F."/>
        </authorList>
    </citation>
    <scope>NUCLEOTIDE SEQUENCE [LARGE SCALE GENOMIC DNA]</scope>
</reference>
<comment type="similarity">
    <text evidence="8">Belongs to the binding-protein-dependent transport system permease family. LivHM subfamily.</text>
</comment>
<evidence type="ECO:0000256" key="6">
    <source>
        <dbReference type="ARBA" id="ARBA00022989"/>
    </source>
</evidence>
<organism evidence="10 11">
    <name type="scientific">Candidatus Solincola sediminis</name>
    <dbReference type="NCBI Taxonomy" id="1797199"/>
    <lineage>
        <taxon>Bacteria</taxon>
        <taxon>Bacillati</taxon>
        <taxon>Actinomycetota</taxon>
        <taxon>Candidatus Geothermincolia</taxon>
        <taxon>Candidatus Geothermincolales</taxon>
        <taxon>Candidatus Geothermincolaceae</taxon>
        <taxon>Candidatus Solincola</taxon>
    </lineage>
</organism>
<comment type="caution">
    <text evidence="10">The sequence shown here is derived from an EMBL/GenBank/DDBJ whole genome shotgun (WGS) entry which is preliminary data.</text>
</comment>
<dbReference type="PANTHER" id="PTHR11795">
    <property type="entry name" value="BRANCHED-CHAIN AMINO ACID TRANSPORT SYSTEM PERMEASE PROTEIN LIVH"/>
    <property type="match status" value="1"/>
</dbReference>
<dbReference type="GO" id="GO:0005886">
    <property type="term" value="C:plasma membrane"/>
    <property type="evidence" value="ECO:0007669"/>
    <property type="project" value="UniProtKB-SubCell"/>
</dbReference>
<evidence type="ECO:0000256" key="7">
    <source>
        <dbReference type="ARBA" id="ARBA00023136"/>
    </source>
</evidence>
<accession>A0A1F2WGM6</accession>
<evidence type="ECO:0000256" key="5">
    <source>
        <dbReference type="ARBA" id="ARBA00022970"/>
    </source>
</evidence>
<dbReference type="EMBL" id="MELK01000050">
    <property type="protein sequence ID" value="OFW55980.1"/>
    <property type="molecule type" value="Genomic_DNA"/>
</dbReference>
<dbReference type="Pfam" id="PF02653">
    <property type="entry name" value="BPD_transp_2"/>
    <property type="match status" value="1"/>
</dbReference>
<keyword evidence="7 9" id="KW-0472">Membrane</keyword>